<dbReference type="Proteomes" id="UP000637628">
    <property type="component" value="Unassembled WGS sequence"/>
</dbReference>
<protein>
    <submittedName>
        <fullName evidence="1">Uncharacterized protein</fullName>
    </submittedName>
</protein>
<dbReference type="EMBL" id="BOML01000019">
    <property type="protein sequence ID" value="GIE00999.1"/>
    <property type="molecule type" value="Genomic_DNA"/>
</dbReference>
<proteinExistence type="predicted"/>
<accession>A0ABQ3YU46</accession>
<evidence type="ECO:0000313" key="2">
    <source>
        <dbReference type="Proteomes" id="UP000637628"/>
    </source>
</evidence>
<comment type="caution">
    <text evidence="1">The sequence shown here is derived from an EMBL/GenBank/DDBJ whole genome shotgun (WGS) entry which is preliminary data.</text>
</comment>
<gene>
    <name evidence="1" type="ORF">Adu01nite_23490</name>
</gene>
<name>A0ABQ3YU46_9ACTN</name>
<dbReference type="InterPro" id="IPR028994">
    <property type="entry name" value="Integrin_alpha_N"/>
</dbReference>
<keyword evidence="2" id="KW-1185">Reference proteome</keyword>
<reference evidence="1 2" key="1">
    <citation type="submission" date="2021-01" db="EMBL/GenBank/DDBJ databases">
        <title>Whole genome shotgun sequence of Actinoplanes durhamensis NBRC 14914.</title>
        <authorList>
            <person name="Komaki H."/>
            <person name="Tamura T."/>
        </authorList>
    </citation>
    <scope>NUCLEOTIDE SEQUENCE [LARGE SCALE GENOMIC DNA]</scope>
    <source>
        <strain evidence="1 2">NBRC 14914</strain>
    </source>
</reference>
<evidence type="ECO:0000313" key="1">
    <source>
        <dbReference type="EMBL" id="GIE00999.1"/>
    </source>
</evidence>
<sequence>MPYWLDVVRDCKYDEQKPEIQNVVSGDVNGDGAQDILVVRTCTAITSYWPSTVEIYDGTSRVSKPKRIGTLLTDHTEGPYVHSVKVNRGVVEITAYGVDAHTDNSCPNAVFHYRFRLAGNTWGLLGQTTGKRLAECPRIGS</sequence>
<dbReference type="SUPFAM" id="SSF69318">
    <property type="entry name" value="Integrin alpha N-terminal domain"/>
    <property type="match status" value="1"/>
</dbReference>
<organism evidence="1 2">
    <name type="scientific">Paractinoplanes durhamensis</name>
    <dbReference type="NCBI Taxonomy" id="113563"/>
    <lineage>
        <taxon>Bacteria</taxon>
        <taxon>Bacillati</taxon>
        <taxon>Actinomycetota</taxon>
        <taxon>Actinomycetes</taxon>
        <taxon>Micromonosporales</taxon>
        <taxon>Micromonosporaceae</taxon>
        <taxon>Paractinoplanes</taxon>
    </lineage>
</organism>